<evidence type="ECO:0000313" key="2">
    <source>
        <dbReference type="EMBL" id="OAH11487.1"/>
    </source>
</evidence>
<dbReference type="PATRIC" id="fig|1716141.3.peg.5425"/>
<dbReference type="Pfam" id="PF12680">
    <property type="entry name" value="SnoaL_2"/>
    <property type="match status" value="1"/>
</dbReference>
<name>A0A177HM52_9ACTN</name>
<dbReference type="AlphaFoldDB" id="A0A177HM52"/>
<dbReference type="Gene3D" id="3.10.450.50">
    <property type="match status" value="2"/>
</dbReference>
<protein>
    <submittedName>
        <fullName evidence="2">SnoaL-like domain protein</fullName>
    </submittedName>
</protein>
<organism evidence="2 3">
    <name type="scientific">Streptomyces jeddahensis</name>
    <dbReference type="NCBI Taxonomy" id="1716141"/>
    <lineage>
        <taxon>Bacteria</taxon>
        <taxon>Bacillati</taxon>
        <taxon>Actinomycetota</taxon>
        <taxon>Actinomycetes</taxon>
        <taxon>Kitasatosporales</taxon>
        <taxon>Streptomycetaceae</taxon>
        <taxon>Streptomyces</taxon>
    </lineage>
</organism>
<proteinExistence type="predicted"/>
<dbReference type="EMBL" id="LOHS01000108">
    <property type="protein sequence ID" value="OAH11487.1"/>
    <property type="molecule type" value="Genomic_DNA"/>
</dbReference>
<reference evidence="2 3" key="1">
    <citation type="submission" date="2015-12" db="EMBL/GenBank/DDBJ databases">
        <title>Genome sequence of Streptomyces sp. G25.</title>
        <authorList>
            <person name="Poehlein A."/>
            <person name="Roettig A."/>
            <person name="Hiessl S."/>
            <person name="Hauschild P."/>
            <person name="Schauer J."/>
            <person name="Madkour M.H."/>
            <person name="Al-Ansari A.M."/>
            <person name="Almakishah N.H."/>
            <person name="Steinbuechel A."/>
            <person name="Daniel R."/>
        </authorList>
    </citation>
    <scope>NUCLEOTIDE SEQUENCE [LARGE SCALE GENOMIC DNA]</scope>
    <source>
        <strain evidence="3">G25(2015)</strain>
    </source>
</reference>
<dbReference type="Proteomes" id="UP000077381">
    <property type="component" value="Unassembled WGS sequence"/>
</dbReference>
<dbReference type="STRING" id="1716141.STSP_51600"/>
<feature type="domain" description="SnoaL-like" evidence="1">
    <location>
        <begin position="11"/>
        <end position="116"/>
    </location>
</feature>
<accession>A0A177HM52</accession>
<evidence type="ECO:0000313" key="3">
    <source>
        <dbReference type="Proteomes" id="UP000077381"/>
    </source>
</evidence>
<dbReference type="InterPro" id="IPR032710">
    <property type="entry name" value="NTF2-like_dom_sf"/>
</dbReference>
<dbReference type="InterPro" id="IPR037401">
    <property type="entry name" value="SnoaL-like"/>
</dbReference>
<keyword evidence="3" id="KW-1185">Reference proteome</keyword>
<evidence type="ECO:0000259" key="1">
    <source>
        <dbReference type="Pfam" id="PF12680"/>
    </source>
</evidence>
<gene>
    <name evidence="2" type="ORF">STSP_51600</name>
</gene>
<sequence length="270" mass="30217">MLESERRRQSVLRIYDALTAGRLHVESDDVLETIFSPEARHHRSSQPLSDGPAGARQLYLELQTRLPGVVATVKRTVSDDEFVAVHWHASTDPRDEFSGESWCEFFRFVGDQVAEHWQLHVAVPSSTVSGRSVFSDAYQRTHGTGYGEAAMTAINREVASAAFARFIEFDHTVVADHWGEVYLQHNETIPDGPEAIRRSLEETGGLPDEFRPSFTVVATVAEGDLVWFLERVRVGNQTGLGVDILRLVDRRIVEHWDIPALRPGSVDAGQ</sequence>
<dbReference type="RefSeq" id="WP_067282508.1">
    <property type="nucleotide sequence ID" value="NZ_LOHS01000108.1"/>
</dbReference>
<comment type="caution">
    <text evidence="2">The sequence shown here is derived from an EMBL/GenBank/DDBJ whole genome shotgun (WGS) entry which is preliminary data.</text>
</comment>
<dbReference type="OrthoDB" id="129343at2"/>
<dbReference type="SUPFAM" id="SSF54427">
    <property type="entry name" value="NTF2-like"/>
    <property type="match status" value="2"/>
</dbReference>